<sequence>DAGGSGRRGAEGADGRLRRVVALRDARGRRGARAPRGPLGRAQPRHGESVRRRDSPREAQDGAPVYRAPRWRALV</sequence>
<dbReference type="EMBL" id="CADCUW010000162">
    <property type="protein sequence ID" value="CAA9402259.1"/>
    <property type="molecule type" value="Genomic_DNA"/>
</dbReference>
<name>A0A6J4P096_9ACTN</name>
<feature type="compositionally biased region" description="Basic and acidic residues" evidence="1">
    <location>
        <begin position="45"/>
        <end position="60"/>
    </location>
</feature>
<organism evidence="2">
    <name type="scientific">uncultured Rubrobacteraceae bacterium</name>
    <dbReference type="NCBI Taxonomy" id="349277"/>
    <lineage>
        <taxon>Bacteria</taxon>
        <taxon>Bacillati</taxon>
        <taxon>Actinomycetota</taxon>
        <taxon>Rubrobacteria</taxon>
        <taxon>Rubrobacterales</taxon>
        <taxon>Rubrobacteraceae</taxon>
        <taxon>environmental samples</taxon>
    </lineage>
</organism>
<dbReference type="AlphaFoldDB" id="A0A6J4P096"/>
<evidence type="ECO:0000313" key="2">
    <source>
        <dbReference type="EMBL" id="CAA9402259.1"/>
    </source>
</evidence>
<feature type="compositionally biased region" description="Basic and acidic residues" evidence="1">
    <location>
        <begin position="8"/>
        <end position="28"/>
    </location>
</feature>
<protein>
    <submittedName>
        <fullName evidence="2">Uncharacterized protein</fullName>
    </submittedName>
</protein>
<reference evidence="2" key="1">
    <citation type="submission" date="2020-02" db="EMBL/GenBank/DDBJ databases">
        <authorList>
            <person name="Meier V. D."/>
        </authorList>
    </citation>
    <scope>NUCLEOTIDE SEQUENCE</scope>
    <source>
        <strain evidence="2">AVDCRST_MAG01</strain>
    </source>
</reference>
<feature type="non-terminal residue" evidence="2">
    <location>
        <position position="1"/>
    </location>
</feature>
<proteinExistence type="predicted"/>
<feature type="non-terminal residue" evidence="2">
    <location>
        <position position="75"/>
    </location>
</feature>
<accession>A0A6J4P096</accession>
<feature type="region of interest" description="Disordered" evidence="1">
    <location>
        <begin position="1"/>
        <end position="75"/>
    </location>
</feature>
<evidence type="ECO:0000256" key="1">
    <source>
        <dbReference type="SAM" id="MobiDB-lite"/>
    </source>
</evidence>
<gene>
    <name evidence="2" type="ORF">AVDCRST_MAG01-01-1106</name>
</gene>